<feature type="domain" description="Cyclin-like" evidence="3">
    <location>
        <begin position="58"/>
        <end position="141"/>
    </location>
</feature>
<sequence length="326" mass="39233">MNYPEDTTHMKKWFFKSRKEIDNICLKKYNDFKEEFKDYNIKIPKYNDVEKTKVYFCYQLVHFCEIKMLRPHIVECATILYNRFYLKEIILEYDPRILIFTCIVLAIKIEGYGRLYKINEFFNDIDINLDKVLEHENIVCSSLNFELNFLYTKECIFYIKSQFEKYINKYILEADKIDNSMETIINTICFNASKDCIKLIENFYTTFIYTPSQIALYCFTNNIKKNLNIANADMFILEFITNNNQILFQKMKNKIKEMDESYRTYIGLRNTFDDENTTRQIGETLDMCIDIYDILKKKKNSKKSKKKKLDNKEDNVTEPNKKLQVS</sequence>
<accession>A0A024UZW8</accession>
<dbReference type="FunFam" id="1.10.472.10:FF:000124">
    <property type="entry name" value="Cyclin homologue"/>
    <property type="match status" value="1"/>
</dbReference>
<evidence type="ECO:0000313" key="4">
    <source>
        <dbReference type="EMBL" id="ETW15827.1"/>
    </source>
</evidence>
<dbReference type="CDD" id="cd20524">
    <property type="entry name" value="CYCLIN_CCNH_rpt1"/>
    <property type="match status" value="1"/>
</dbReference>
<dbReference type="InterPro" id="IPR013763">
    <property type="entry name" value="Cyclin-like_dom"/>
</dbReference>
<dbReference type="SMART" id="SM00385">
    <property type="entry name" value="CYCLIN"/>
    <property type="match status" value="1"/>
</dbReference>
<dbReference type="EMBL" id="KI925153">
    <property type="protein sequence ID" value="ETW15827.1"/>
    <property type="molecule type" value="Genomic_DNA"/>
</dbReference>
<organism evidence="4 5">
    <name type="scientific">Plasmodium falciparum Vietnam Oak-Knoll</name>
    <name type="common">FVO</name>
    <dbReference type="NCBI Taxonomy" id="1036723"/>
    <lineage>
        <taxon>Eukaryota</taxon>
        <taxon>Sar</taxon>
        <taxon>Alveolata</taxon>
        <taxon>Apicomplexa</taxon>
        <taxon>Aconoidasida</taxon>
        <taxon>Haemosporida</taxon>
        <taxon>Plasmodiidae</taxon>
        <taxon>Plasmodium</taxon>
        <taxon>Plasmodium (Laverania)</taxon>
    </lineage>
</organism>
<reference evidence="4 5" key="1">
    <citation type="submission" date="2013-02" db="EMBL/GenBank/DDBJ databases">
        <title>The Genome Annotation of Plasmodium falciparum Vietnam Oak-Knoll (FVO).</title>
        <authorList>
            <consortium name="The Broad Institute Genome Sequencing Platform"/>
            <consortium name="The Broad Institute Genome Sequencing Center for Infectious Disease"/>
            <person name="Neafsey D."/>
            <person name="Hoffman S."/>
            <person name="Volkman S."/>
            <person name="Rosenthal P."/>
            <person name="Walker B."/>
            <person name="Young S.K."/>
            <person name="Zeng Q."/>
            <person name="Gargeya S."/>
            <person name="Fitzgerald M."/>
            <person name="Haas B."/>
            <person name="Abouelleil A."/>
            <person name="Allen A.W."/>
            <person name="Alvarado L."/>
            <person name="Arachchi H.M."/>
            <person name="Berlin A.M."/>
            <person name="Chapman S.B."/>
            <person name="Gainer-Dewar J."/>
            <person name="Goldberg J."/>
            <person name="Griggs A."/>
            <person name="Gujja S."/>
            <person name="Hansen M."/>
            <person name="Howarth C."/>
            <person name="Imamovic A."/>
            <person name="Ireland A."/>
            <person name="Larimer J."/>
            <person name="McCowan C."/>
            <person name="Murphy C."/>
            <person name="Pearson M."/>
            <person name="Poon T.W."/>
            <person name="Priest M."/>
            <person name="Roberts A."/>
            <person name="Saif S."/>
            <person name="Shea T."/>
            <person name="Sisk P."/>
            <person name="Sykes S."/>
            <person name="Wortman J."/>
            <person name="Nusbaum C."/>
            <person name="Birren B."/>
        </authorList>
    </citation>
    <scope>NUCLEOTIDE SEQUENCE [LARGE SCALE GENOMIC DNA]</scope>
    <source>
        <strain evidence="5">Vietnam Oak-Knoll (FVO)</strain>
    </source>
</reference>
<name>A0A024UZW8_PLAFA</name>
<feature type="compositionally biased region" description="Basic and acidic residues" evidence="2">
    <location>
        <begin position="310"/>
        <end position="326"/>
    </location>
</feature>
<dbReference type="Pfam" id="PF00134">
    <property type="entry name" value="Cyclin_N"/>
    <property type="match status" value="1"/>
</dbReference>
<dbReference type="AlphaFoldDB" id="A0A024UZW8"/>
<gene>
    <name evidence="4" type="ORF">PFFVO_05278</name>
</gene>
<evidence type="ECO:0000313" key="5">
    <source>
        <dbReference type="Proteomes" id="UP000030690"/>
    </source>
</evidence>
<evidence type="ECO:0000256" key="1">
    <source>
        <dbReference type="RuleBase" id="RU000383"/>
    </source>
</evidence>
<dbReference type="InterPro" id="IPR006671">
    <property type="entry name" value="Cyclin_N"/>
</dbReference>
<keyword evidence="1" id="KW-0195">Cyclin</keyword>
<dbReference type="Proteomes" id="UP000030690">
    <property type="component" value="Unassembled WGS sequence"/>
</dbReference>
<evidence type="ECO:0000256" key="2">
    <source>
        <dbReference type="SAM" id="MobiDB-lite"/>
    </source>
</evidence>
<dbReference type="SMR" id="A0A024UZW8"/>
<evidence type="ECO:0000259" key="3">
    <source>
        <dbReference type="SMART" id="SM00385"/>
    </source>
</evidence>
<comment type="similarity">
    <text evidence="1">Belongs to the cyclin family.</text>
</comment>
<dbReference type="InterPro" id="IPR036915">
    <property type="entry name" value="Cyclin-like_sf"/>
</dbReference>
<reference evidence="4 5" key="2">
    <citation type="submission" date="2013-02" db="EMBL/GenBank/DDBJ databases">
        <title>The Genome Sequence of Plasmodium falciparum Vietnam Oak-Knoll (FVO).</title>
        <authorList>
            <consortium name="The Broad Institute Genome Sequencing Platform"/>
            <consortium name="The Broad Institute Genome Sequencing Center for Infectious Disease"/>
            <person name="Neafsey D."/>
            <person name="Cheeseman I."/>
            <person name="Volkman S."/>
            <person name="Adams J."/>
            <person name="Walker B."/>
            <person name="Young S.K."/>
            <person name="Zeng Q."/>
            <person name="Gargeya S."/>
            <person name="Fitzgerald M."/>
            <person name="Haas B."/>
            <person name="Abouelleil A."/>
            <person name="Alvarado L."/>
            <person name="Arachchi H.M."/>
            <person name="Berlin A.M."/>
            <person name="Chapman S.B."/>
            <person name="Dewar J."/>
            <person name="Goldberg J."/>
            <person name="Griggs A."/>
            <person name="Gujja S."/>
            <person name="Hansen M."/>
            <person name="Howarth C."/>
            <person name="Imamovic A."/>
            <person name="Larimer J."/>
            <person name="McCowan C."/>
            <person name="Murphy C."/>
            <person name="Neiman D."/>
            <person name="Pearson M."/>
            <person name="Priest M."/>
            <person name="Roberts A."/>
            <person name="Saif S."/>
            <person name="Shea T."/>
            <person name="Sisk P."/>
            <person name="Sykes S."/>
            <person name="Wortman J."/>
            <person name="Nusbaum C."/>
            <person name="Birren B."/>
        </authorList>
    </citation>
    <scope>NUCLEOTIDE SEQUENCE [LARGE SCALE GENOMIC DNA]</scope>
    <source>
        <strain evidence="5">Vietnam Oak-Knoll (FVO)</strain>
    </source>
</reference>
<dbReference type="Gene3D" id="1.10.472.10">
    <property type="entry name" value="Cyclin-like"/>
    <property type="match status" value="1"/>
</dbReference>
<feature type="compositionally biased region" description="Basic residues" evidence="2">
    <location>
        <begin position="299"/>
        <end position="309"/>
    </location>
</feature>
<feature type="region of interest" description="Disordered" evidence="2">
    <location>
        <begin position="299"/>
        <end position="326"/>
    </location>
</feature>
<protein>
    <recommendedName>
        <fullName evidence="3">Cyclin-like domain-containing protein</fullName>
    </recommendedName>
</protein>
<proteinExistence type="inferred from homology"/>
<dbReference type="OrthoDB" id="340962at2759"/>
<dbReference type="SUPFAM" id="SSF47954">
    <property type="entry name" value="Cyclin-like"/>
    <property type="match status" value="1"/>
</dbReference>